<organism evidence="1">
    <name type="scientific">Candidatus Kentrum sp. TC</name>
    <dbReference type="NCBI Taxonomy" id="2126339"/>
    <lineage>
        <taxon>Bacteria</taxon>
        <taxon>Pseudomonadati</taxon>
        <taxon>Pseudomonadota</taxon>
        <taxon>Gammaproteobacteria</taxon>
        <taxon>Candidatus Kentrum</taxon>
    </lineage>
</organism>
<sequence>MRAAVKRFPGSPRVRYALARAEREEAMAAEDAAAMNMRQWKTLIRLDRRLFPLQWLGPILFLARFSAREPKLRENVEGLRNWLSTISRPEREHADPSFHAWWGNRVYLLLFDARGDASPEFIDMESVRENIRIGYRDLITREEEIVYRHARR</sequence>
<reference evidence="1" key="1">
    <citation type="submission" date="2019-02" db="EMBL/GenBank/DDBJ databases">
        <authorList>
            <person name="Gruber-Vodicka R. H."/>
            <person name="Seah K. B. B."/>
        </authorList>
    </citation>
    <scope>NUCLEOTIDE SEQUENCE</scope>
    <source>
        <strain evidence="1">BECK_BZ123</strain>
    </source>
</reference>
<dbReference type="AlphaFoldDB" id="A0A450YN08"/>
<protein>
    <submittedName>
        <fullName evidence="1">Uncharacterized protein</fullName>
    </submittedName>
</protein>
<evidence type="ECO:0000313" key="1">
    <source>
        <dbReference type="EMBL" id="VFK42941.1"/>
    </source>
</evidence>
<gene>
    <name evidence="1" type="ORF">BECKTC1821D_GA0114238_101432</name>
</gene>
<accession>A0A450YN08</accession>
<dbReference type="EMBL" id="CAADFS010000014">
    <property type="protein sequence ID" value="VFK42941.1"/>
    <property type="molecule type" value="Genomic_DNA"/>
</dbReference>
<proteinExistence type="predicted"/>
<name>A0A450YN08_9GAMM</name>